<reference evidence="3" key="1">
    <citation type="submission" date="2017-11" db="EMBL/GenBank/DDBJ databases">
        <authorList>
            <person name="Seth-Smith MB H."/>
        </authorList>
    </citation>
    <scope>NUCLEOTIDE SEQUENCE [LARGE SCALE GENOMIC DNA]</scope>
</reference>
<organism evidence="2 3">
    <name type="scientific">Chlamydia poikilotherma</name>
    <dbReference type="NCBI Taxonomy" id="1967783"/>
    <lineage>
        <taxon>Bacteria</taxon>
        <taxon>Pseudomonadati</taxon>
        <taxon>Chlamydiota</taxon>
        <taxon>Chlamydiia</taxon>
        <taxon>Chlamydiales</taxon>
        <taxon>Chlamydiaceae</taxon>
        <taxon>Chlamydia/Chlamydophila group</taxon>
        <taxon>Chlamydia</taxon>
    </lineage>
</organism>
<evidence type="ECO:0000313" key="3">
    <source>
        <dbReference type="Proteomes" id="UP000258476"/>
    </source>
</evidence>
<gene>
    <name evidence="2" type="ORF">C834K_0448</name>
</gene>
<dbReference type="Proteomes" id="UP000258476">
    <property type="component" value="Chromosome"/>
</dbReference>
<name>A0A3B0Q7I2_9CHLA</name>
<keyword evidence="1" id="KW-1133">Transmembrane helix</keyword>
<evidence type="ECO:0000313" key="2">
    <source>
        <dbReference type="EMBL" id="SYX08907.1"/>
    </source>
</evidence>
<sequence length="393" mass="43540">MSPKKISSDNNPLPPHQIFNLIPKQSPSLKGYLNRVLYNPRTRETTQKVLAILGGIALVAGIACGVTLGALGVPGLAVAAAVGITLGTILLGTSLGLLPNSTKGSIRKRIRGAFEKSRSYDFISNDLAETLKTNFKESFSLPKDMQAPGVEDINVFTTKSNSNVRLATFKIPTFFSPLVADGTEISRVCFIPPEADLAHPNTIHNSALDMFRFEAGDHNWNTNLTAFSQTPKTPGQWRRTEWINSRYSSHQNDNPKHLINIWNPFGHYPKTANERPGDKRHPLYGKGSLEDQKKMFIDLFKSLISDGVHDIGIYGHDIMFPKDHNNEFYINTFAPLDVQFESRVLVALSLALSEIANDKNSDLTVCLYGIGSNPLRQDKPIVYGKIDDFDDDD</sequence>
<feature type="transmembrane region" description="Helical" evidence="1">
    <location>
        <begin position="49"/>
        <end position="71"/>
    </location>
</feature>
<dbReference type="KEGG" id="chla:C834K_0448"/>
<dbReference type="AlphaFoldDB" id="A0A3B0Q7I2"/>
<feature type="transmembrane region" description="Helical" evidence="1">
    <location>
        <begin position="77"/>
        <end position="98"/>
    </location>
</feature>
<keyword evidence="1" id="KW-0812">Transmembrane</keyword>
<keyword evidence="3" id="KW-1185">Reference proteome</keyword>
<accession>A0A3B0Q7I2</accession>
<dbReference type="RefSeq" id="WP_117274220.1">
    <property type="nucleotide sequence ID" value="NZ_LS992154.1"/>
</dbReference>
<proteinExistence type="predicted"/>
<keyword evidence="1" id="KW-0472">Membrane</keyword>
<protein>
    <submittedName>
        <fullName evidence="2">Uncharacterized protein</fullName>
    </submittedName>
</protein>
<dbReference type="EMBL" id="LS992154">
    <property type="protein sequence ID" value="SYX08907.1"/>
    <property type="molecule type" value="Genomic_DNA"/>
</dbReference>
<dbReference type="OrthoDB" id="17438at2"/>
<evidence type="ECO:0000256" key="1">
    <source>
        <dbReference type="SAM" id="Phobius"/>
    </source>
</evidence>